<dbReference type="AlphaFoldDB" id="A0A9W7ENY4"/>
<accession>A0A9W7ENY4</accession>
<name>A0A9W7ENY4_9STRA</name>
<dbReference type="OrthoDB" id="9970435at2759"/>
<feature type="domain" description="Protein ENHANCED DISEASE RESISTANCE 2 C-terminal" evidence="2">
    <location>
        <begin position="106"/>
        <end position="371"/>
    </location>
</feature>
<dbReference type="Pfam" id="PF07059">
    <property type="entry name" value="EDR2_C"/>
    <property type="match status" value="1"/>
</dbReference>
<protein>
    <recommendedName>
        <fullName evidence="2">Protein ENHANCED DISEASE RESISTANCE 2 C-terminal domain-containing protein</fullName>
    </recommendedName>
</protein>
<dbReference type="EMBL" id="BRXY01000331">
    <property type="protein sequence ID" value="GMH87634.1"/>
    <property type="molecule type" value="Genomic_DNA"/>
</dbReference>
<comment type="caution">
    <text evidence="3">The sequence shown here is derived from an EMBL/GenBank/DDBJ whole genome shotgun (WGS) entry which is preliminary data.</text>
</comment>
<proteinExistence type="predicted"/>
<dbReference type="InterPro" id="IPR009769">
    <property type="entry name" value="EDR2_C"/>
</dbReference>
<reference evidence="4" key="1">
    <citation type="journal article" date="2023" name="Commun. Biol.">
        <title>Genome analysis of Parmales, the sister group of diatoms, reveals the evolutionary specialization of diatoms from phago-mixotrophs to photoautotrophs.</title>
        <authorList>
            <person name="Ban H."/>
            <person name="Sato S."/>
            <person name="Yoshikawa S."/>
            <person name="Yamada K."/>
            <person name="Nakamura Y."/>
            <person name="Ichinomiya M."/>
            <person name="Sato N."/>
            <person name="Blanc-Mathieu R."/>
            <person name="Endo H."/>
            <person name="Kuwata A."/>
            <person name="Ogata H."/>
        </authorList>
    </citation>
    <scope>NUCLEOTIDE SEQUENCE [LARGE SCALE GENOMIC DNA]</scope>
    <source>
        <strain evidence="4">NIES 3701</strain>
    </source>
</reference>
<keyword evidence="4" id="KW-1185">Reference proteome</keyword>
<feature type="compositionally biased region" description="Acidic residues" evidence="1">
    <location>
        <begin position="51"/>
        <end position="63"/>
    </location>
</feature>
<evidence type="ECO:0000259" key="2">
    <source>
        <dbReference type="Pfam" id="PF07059"/>
    </source>
</evidence>
<gene>
    <name evidence="3" type="ORF">TrST_g5997</name>
</gene>
<evidence type="ECO:0000256" key="1">
    <source>
        <dbReference type="SAM" id="MobiDB-lite"/>
    </source>
</evidence>
<dbReference type="PANTHER" id="PTHR31558">
    <property type="entry name" value="CW14 PROTEIN"/>
    <property type="match status" value="1"/>
</dbReference>
<organism evidence="3 4">
    <name type="scientific">Triparma strigata</name>
    <dbReference type="NCBI Taxonomy" id="1606541"/>
    <lineage>
        <taxon>Eukaryota</taxon>
        <taxon>Sar</taxon>
        <taxon>Stramenopiles</taxon>
        <taxon>Ochrophyta</taxon>
        <taxon>Bolidophyceae</taxon>
        <taxon>Parmales</taxon>
        <taxon>Triparmaceae</taxon>
        <taxon>Triparma</taxon>
    </lineage>
</organism>
<evidence type="ECO:0000313" key="4">
    <source>
        <dbReference type="Proteomes" id="UP001165085"/>
    </source>
</evidence>
<sequence length="380" mass="40745">MSNFIAKTIGPNSPLGRRASGIFASKKGVEGELDEGGERGEGKDSGGADREGEEGEEGGEGGDDVTVLTGPPKVNRSVIDPSVIRPANVKTPFGETYSTQAFPATSPPANIFNLRVGPNYKRTGKKAPSGPELYKLDKCDLVQTSTSRLNVINGSEFQHFVPELSDKVLEGTKIPAQMIVTANLPTDSPSMFSTAENGPSFVVVFYFSASDMLVAEAEKVKNGSCVDPGVLLLNKWCSVAETDRKEMGRFKAMCIIDDMESHGFPGFISKFNGKPILINRSGTYNAYRVVSGGAGGGGEVELAPVEGDTTPTLGVMQVNVHVFAFVARKGLFSMQDKFKDMTLNVGFCIEGRCDEEQPEVILGCATLKEMDIEKMIKIDC</sequence>
<evidence type="ECO:0000313" key="3">
    <source>
        <dbReference type="EMBL" id="GMH87634.1"/>
    </source>
</evidence>
<feature type="compositionally biased region" description="Basic and acidic residues" evidence="1">
    <location>
        <begin position="36"/>
        <end position="50"/>
    </location>
</feature>
<feature type="region of interest" description="Disordered" evidence="1">
    <location>
        <begin position="1"/>
        <end position="78"/>
    </location>
</feature>
<dbReference type="Proteomes" id="UP001165085">
    <property type="component" value="Unassembled WGS sequence"/>
</dbReference>